<evidence type="ECO:0000313" key="3">
    <source>
        <dbReference type="Proteomes" id="UP000820977"/>
    </source>
</evidence>
<comment type="caution">
    <text evidence="2">The sequence shown here is derived from an EMBL/GenBank/DDBJ whole genome shotgun (WGS) entry which is preliminary data.</text>
</comment>
<dbReference type="Pfam" id="PF00899">
    <property type="entry name" value="ThiF"/>
    <property type="match status" value="1"/>
</dbReference>
<name>A0ABX2B169_9BACT</name>
<dbReference type="PANTHER" id="PTHR43267">
    <property type="entry name" value="TRNA THREONYLCARBAMOYLADENOSINE DEHYDRATASE"/>
    <property type="match status" value="1"/>
</dbReference>
<sequence>MCNEEGVLLRTRLLLGDTTMERIRSARVAVFGVGGVGSWCVEGLVRSGVRHITIVDFDRVSVSNINRQLMATTHTVGKVKVEAMKEHLLEINPTAEITAINGRFCADTADMFRLEDYDYIIDAIDSIDDKMLLITRACDTRAVFFSSMGAARKLDPTRIQVTEFRKVRGCPLAKTLRGRFRKAGIVPSRKFRCVFSEELLDNAGCSDEPRANGSLLHITGIFGFTLAGLVIEDIGRSDG</sequence>
<proteinExistence type="predicted"/>
<dbReference type="Proteomes" id="UP000820977">
    <property type="component" value="Unassembled WGS sequence"/>
</dbReference>
<dbReference type="SUPFAM" id="SSF69572">
    <property type="entry name" value="Activating enzymes of the ubiquitin-like proteins"/>
    <property type="match status" value="1"/>
</dbReference>
<evidence type="ECO:0000313" key="2">
    <source>
        <dbReference type="EMBL" id="NPE23970.1"/>
    </source>
</evidence>
<dbReference type="InterPro" id="IPR000594">
    <property type="entry name" value="ThiF_NAD_FAD-bd"/>
</dbReference>
<accession>A0ABX2B169</accession>
<dbReference type="InterPro" id="IPR045886">
    <property type="entry name" value="ThiF/MoeB/HesA"/>
</dbReference>
<organism evidence="2 3">
    <name type="scientific">Xylanibacter caecicola</name>
    <dbReference type="NCBI Taxonomy" id="2736294"/>
    <lineage>
        <taxon>Bacteria</taxon>
        <taxon>Pseudomonadati</taxon>
        <taxon>Bacteroidota</taxon>
        <taxon>Bacteroidia</taxon>
        <taxon>Bacteroidales</taxon>
        <taxon>Prevotellaceae</taxon>
        <taxon>Xylanibacter</taxon>
    </lineage>
</organism>
<dbReference type="InterPro" id="IPR035985">
    <property type="entry name" value="Ubiquitin-activating_enz"/>
</dbReference>
<dbReference type="Gene3D" id="3.40.50.720">
    <property type="entry name" value="NAD(P)-binding Rossmann-like Domain"/>
    <property type="match status" value="1"/>
</dbReference>
<reference evidence="2 3" key="1">
    <citation type="submission" date="2020-05" db="EMBL/GenBank/DDBJ databases">
        <title>Distinct polysaccharide utilization as determinants for interspecies competition between intestinal Prevotella spp.</title>
        <authorList>
            <person name="Galvez E.J.C."/>
            <person name="Iljazovic A."/>
            <person name="Strowig T."/>
        </authorList>
    </citation>
    <scope>NUCLEOTIDE SEQUENCE [LARGE SCALE GENOMIC DNA]</scope>
    <source>
        <strain evidence="2 3">PCHR</strain>
    </source>
</reference>
<dbReference type="RefSeq" id="WP_172343502.1">
    <property type="nucleotide sequence ID" value="NZ_CASYYZ010000065.1"/>
</dbReference>
<protein>
    <submittedName>
        <fullName evidence="2">tRNA threonylcarbamoyladenosine dehydratase</fullName>
    </submittedName>
</protein>
<dbReference type="PANTHER" id="PTHR43267:SF1">
    <property type="entry name" value="TRNA THREONYLCARBAMOYLADENOSINE DEHYDRATASE"/>
    <property type="match status" value="1"/>
</dbReference>
<feature type="domain" description="THIF-type NAD/FAD binding fold" evidence="1">
    <location>
        <begin position="14"/>
        <end position="160"/>
    </location>
</feature>
<gene>
    <name evidence="2" type="ORF">HPS54_00300</name>
</gene>
<keyword evidence="3" id="KW-1185">Reference proteome</keyword>
<dbReference type="EMBL" id="JABKKJ010000001">
    <property type="protein sequence ID" value="NPE23970.1"/>
    <property type="molecule type" value="Genomic_DNA"/>
</dbReference>
<evidence type="ECO:0000259" key="1">
    <source>
        <dbReference type="Pfam" id="PF00899"/>
    </source>
</evidence>